<protein>
    <recommendedName>
        <fullName evidence="6">Acyltransferase</fullName>
    </recommendedName>
</protein>
<feature type="transmembrane region" description="Helical" evidence="1">
    <location>
        <begin position="173"/>
        <end position="194"/>
    </location>
</feature>
<feature type="transmembrane region" description="Helical" evidence="1">
    <location>
        <begin position="38"/>
        <end position="61"/>
    </location>
</feature>
<dbReference type="InterPro" id="IPR050879">
    <property type="entry name" value="Acyltransferase_3"/>
</dbReference>
<keyword evidence="1" id="KW-0472">Membrane</keyword>
<dbReference type="SUPFAM" id="SSF52266">
    <property type="entry name" value="SGNH hydrolase"/>
    <property type="match status" value="1"/>
</dbReference>
<evidence type="ECO:0000313" key="4">
    <source>
        <dbReference type="EMBL" id="OIS93912.1"/>
    </source>
</evidence>
<feature type="transmembrane region" description="Helical" evidence="1">
    <location>
        <begin position="228"/>
        <end position="248"/>
    </location>
</feature>
<feature type="transmembrane region" description="Helical" evidence="1">
    <location>
        <begin position="318"/>
        <end position="336"/>
    </location>
</feature>
<dbReference type="PANTHER" id="PTHR23028:SF53">
    <property type="entry name" value="ACYL_TRANSF_3 DOMAIN-CONTAINING PROTEIN"/>
    <property type="match status" value="1"/>
</dbReference>
<dbReference type="GO" id="GO:0016747">
    <property type="term" value="F:acyltransferase activity, transferring groups other than amino-acyl groups"/>
    <property type="evidence" value="ECO:0007669"/>
    <property type="project" value="InterPro"/>
</dbReference>
<dbReference type="OrthoDB" id="9796461at2"/>
<feature type="transmembrane region" description="Helical" evidence="1">
    <location>
        <begin position="12"/>
        <end position="32"/>
    </location>
</feature>
<comment type="caution">
    <text evidence="4">The sequence shown here is derived from an EMBL/GenBank/DDBJ whole genome shotgun (WGS) entry which is preliminary data.</text>
</comment>
<feature type="domain" description="Acyltransferase 3" evidence="2">
    <location>
        <begin position="17"/>
        <end position="331"/>
    </location>
</feature>
<dbReference type="InterPro" id="IPR002656">
    <property type="entry name" value="Acyl_transf_3_dom"/>
</dbReference>
<feature type="transmembrane region" description="Helical" evidence="1">
    <location>
        <begin position="109"/>
        <end position="130"/>
    </location>
</feature>
<dbReference type="Pfam" id="PF01757">
    <property type="entry name" value="Acyl_transf_3"/>
    <property type="match status" value="1"/>
</dbReference>
<dbReference type="GO" id="GO:0016020">
    <property type="term" value="C:membrane"/>
    <property type="evidence" value="ECO:0007669"/>
    <property type="project" value="TreeGrafter"/>
</dbReference>
<keyword evidence="5" id="KW-1185">Reference proteome</keyword>
<dbReference type="PANTHER" id="PTHR23028">
    <property type="entry name" value="ACETYLTRANSFERASE"/>
    <property type="match status" value="1"/>
</dbReference>
<dbReference type="AlphaFoldDB" id="A0A1J6IFP6"/>
<keyword evidence="1" id="KW-0812">Transmembrane</keyword>
<feature type="domain" description="SGNH" evidence="3">
    <location>
        <begin position="416"/>
        <end position="632"/>
    </location>
</feature>
<dbReference type="Proteomes" id="UP000182985">
    <property type="component" value="Unassembled WGS sequence"/>
</dbReference>
<dbReference type="InterPro" id="IPR043968">
    <property type="entry name" value="SGNH"/>
</dbReference>
<accession>A0A1J6IFP6</accession>
<evidence type="ECO:0000256" key="1">
    <source>
        <dbReference type="SAM" id="Phobius"/>
    </source>
</evidence>
<dbReference type="EMBL" id="MOEC01000007">
    <property type="protein sequence ID" value="OIS93912.1"/>
    <property type="molecule type" value="Genomic_DNA"/>
</dbReference>
<evidence type="ECO:0000259" key="2">
    <source>
        <dbReference type="Pfam" id="PF01757"/>
    </source>
</evidence>
<reference evidence="4 5" key="1">
    <citation type="submission" date="2016-10" db="EMBL/GenBank/DDBJ databases">
        <title>The Draft Genome Sequence of the Potato Rhizosphere Bacteria Ochrobactrum sp. IPA7.2.</title>
        <authorList>
            <person name="Gogoleva N.E."/>
            <person name="Khlopko Y.A."/>
            <person name="Burygin G.L."/>
            <person name="Plotnikov A.O."/>
        </authorList>
    </citation>
    <scope>NUCLEOTIDE SEQUENCE [LARGE SCALE GENOMIC DNA]</scope>
    <source>
        <strain evidence="4 5">IPA7.2</strain>
    </source>
</reference>
<name>A0A1J6IFP6_9HYPH</name>
<evidence type="ECO:0000259" key="3">
    <source>
        <dbReference type="Pfam" id="PF19040"/>
    </source>
</evidence>
<feature type="transmembrane region" description="Helical" evidence="1">
    <location>
        <begin position="82"/>
        <end position="103"/>
    </location>
</feature>
<gene>
    <name evidence="4" type="ORF">BLA27_09565</name>
</gene>
<proteinExistence type="predicted"/>
<dbReference type="GO" id="GO:0009103">
    <property type="term" value="P:lipopolysaccharide biosynthetic process"/>
    <property type="evidence" value="ECO:0007669"/>
    <property type="project" value="TreeGrafter"/>
</dbReference>
<organism evidence="4 5">
    <name type="scientific">Brucella cytisi</name>
    <dbReference type="NCBI Taxonomy" id="407152"/>
    <lineage>
        <taxon>Bacteria</taxon>
        <taxon>Pseudomonadati</taxon>
        <taxon>Pseudomonadota</taxon>
        <taxon>Alphaproteobacteria</taxon>
        <taxon>Hyphomicrobiales</taxon>
        <taxon>Brucellaceae</taxon>
        <taxon>Brucella/Ochrobactrum group</taxon>
        <taxon>Brucella</taxon>
    </lineage>
</organism>
<evidence type="ECO:0000313" key="5">
    <source>
        <dbReference type="Proteomes" id="UP000182985"/>
    </source>
</evidence>
<feature type="transmembrane region" description="Helical" evidence="1">
    <location>
        <begin position="200"/>
        <end position="221"/>
    </location>
</feature>
<sequence length="643" mass="71968">MIEGSQHKRIFVPYRLDVEGLRAVAVVLVVLFHINERWIPGGFVGVDMFFVISGFVITLWMKRAIEGDSFSLIEFYRRRFKRILPAMFVVVFVSLVVGVFTMLPSDLTSLSWSAIFSILSAANIYFTYFIDTSYFAEDSKGVPLLHLWSLGIEEQFYLVWPILMLVLMRLKRALVSSLTILIAGSALYGQYLLSADNFSFAYYMLPSRMFQLATGGLLVFLPVITKPLLAEILSFTGVILVASSAYWLTGVSPFPGLNAVPLTLGTSLVIYSGSQRTVLARVLSLTPMLWTGKRSYSIYLWHWPVLAFQHYLFSDLTLIQQIASLFLTFILGHLSYQYVEERTRYSKATLWGVTKTLVIPPTAVIVALCAWLITTKGMWPYGAGFTAVEAIAAELTLPVADVKEVCIPRVTGEKEFSDPRCILATNGEAHSRVLLWGDSNAAHYVGTINEVAKAAGVSVQNISHSACPPLLEKASEFAHPVYRDWCAKSVPYIVSRLKDYDTIILGGQWGTYFSRGDFKTEMDKTISALSDSHRKVIVLGQVPAFSGYDRKCFLKQYKVPFIQCEAIPRLINGNQDDKKMFTELAKKYPNVTYVDMFPFLCQNGKCSPYADHKPLYTNGTHLGYGGSVDLGKRIGSELKTILE</sequence>
<evidence type="ECO:0008006" key="6">
    <source>
        <dbReference type="Google" id="ProtNLM"/>
    </source>
</evidence>
<keyword evidence="1" id="KW-1133">Transmembrane helix</keyword>
<feature type="transmembrane region" description="Helical" evidence="1">
    <location>
        <begin position="348"/>
        <end position="373"/>
    </location>
</feature>
<dbReference type="Pfam" id="PF19040">
    <property type="entry name" value="SGNH"/>
    <property type="match status" value="1"/>
</dbReference>